<comment type="subcellular location">
    <subcellularLocation>
        <location evidence="2">Plastid</location>
        <location evidence="2">Chloroplast</location>
    </subcellularLocation>
</comment>
<dbReference type="GO" id="GO:0009507">
    <property type="term" value="C:chloroplast"/>
    <property type="evidence" value="ECO:0007669"/>
    <property type="project" value="UniProtKB-SubCell"/>
</dbReference>
<dbReference type="Gene3D" id="3.40.50.300">
    <property type="entry name" value="P-loop containing nucleotide triphosphate hydrolases"/>
    <property type="match status" value="1"/>
</dbReference>
<evidence type="ECO:0000313" key="13">
    <source>
        <dbReference type="EMBL" id="GBG86183.1"/>
    </source>
</evidence>
<comment type="catalytic activity">
    <reaction evidence="1">
        <text>AMP + ATP = 2 ADP</text>
        <dbReference type="Rhea" id="RHEA:12973"/>
        <dbReference type="ChEBI" id="CHEBI:30616"/>
        <dbReference type="ChEBI" id="CHEBI:456215"/>
        <dbReference type="ChEBI" id="CHEBI:456216"/>
        <dbReference type="EC" id="2.7.4.3"/>
    </reaction>
</comment>
<keyword evidence="14" id="KW-1185">Reference proteome</keyword>
<dbReference type="PRINTS" id="PR00094">
    <property type="entry name" value="ADENYLTKNASE"/>
</dbReference>
<evidence type="ECO:0000256" key="11">
    <source>
        <dbReference type="RuleBase" id="RU003330"/>
    </source>
</evidence>
<dbReference type="GO" id="GO:0004017">
    <property type="term" value="F:AMP kinase activity"/>
    <property type="evidence" value="ECO:0007669"/>
    <property type="project" value="UniProtKB-EC"/>
</dbReference>
<organism evidence="13 14">
    <name type="scientific">Chara braunii</name>
    <name type="common">Braun's stonewort</name>
    <dbReference type="NCBI Taxonomy" id="69332"/>
    <lineage>
        <taxon>Eukaryota</taxon>
        <taxon>Viridiplantae</taxon>
        <taxon>Streptophyta</taxon>
        <taxon>Charophyceae</taxon>
        <taxon>Charales</taxon>
        <taxon>Characeae</taxon>
        <taxon>Chara</taxon>
    </lineage>
</organism>
<evidence type="ECO:0000256" key="3">
    <source>
        <dbReference type="ARBA" id="ARBA00007220"/>
    </source>
</evidence>
<dbReference type="STRING" id="69332.A0A388LVB8"/>
<evidence type="ECO:0000256" key="8">
    <source>
        <dbReference type="ARBA" id="ARBA00022741"/>
    </source>
</evidence>
<dbReference type="InterPro" id="IPR006259">
    <property type="entry name" value="Adenyl_kin_sub"/>
</dbReference>
<dbReference type="AlphaFoldDB" id="A0A388LVB8"/>
<dbReference type="SUPFAM" id="SSF52540">
    <property type="entry name" value="P-loop containing nucleoside triphosphate hydrolases"/>
    <property type="match status" value="1"/>
</dbReference>
<dbReference type="EMBL" id="BFEA01000552">
    <property type="protein sequence ID" value="GBG86183.1"/>
    <property type="molecule type" value="Genomic_DNA"/>
</dbReference>
<keyword evidence="10" id="KW-0067">ATP-binding</keyword>
<keyword evidence="7 11" id="KW-0808">Transferase</keyword>
<dbReference type="FunFam" id="3.40.50.300:FF:001694">
    <property type="entry name" value="Adenylate kinase, chloroplastic"/>
    <property type="match status" value="1"/>
</dbReference>
<dbReference type="NCBIfam" id="TIGR01351">
    <property type="entry name" value="adk"/>
    <property type="match status" value="1"/>
</dbReference>
<comment type="caution">
    <text evidence="13">The sequence shown here is derived from an EMBL/GenBank/DDBJ whole genome shotgun (WGS) entry which is preliminary data.</text>
</comment>
<dbReference type="GO" id="GO:0005524">
    <property type="term" value="F:ATP binding"/>
    <property type="evidence" value="ECO:0007669"/>
    <property type="project" value="UniProtKB-KW"/>
</dbReference>
<dbReference type="CDD" id="cd01428">
    <property type="entry name" value="ADK"/>
    <property type="match status" value="1"/>
</dbReference>
<dbReference type="Pfam" id="PF00406">
    <property type="entry name" value="ADK"/>
    <property type="match status" value="1"/>
</dbReference>
<evidence type="ECO:0000313" key="14">
    <source>
        <dbReference type="Proteomes" id="UP000265515"/>
    </source>
</evidence>
<evidence type="ECO:0000256" key="1">
    <source>
        <dbReference type="ARBA" id="ARBA00000582"/>
    </source>
</evidence>
<keyword evidence="5" id="KW-0150">Chloroplast</keyword>
<dbReference type="HAMAP" id="MF_00235">
    <property type="entry name" value="Adenylate_kinase_Adk"/>
    <property type="match status" value="1"/>
</dbReference>
<evidence type="ECO:0000256" key="6">
    <source>
        <dbReference type="ARBA" id="ARBA00022640"/>
    </source>
</evidence>
<dbReference type="Proteomes" id="UP000265515">
    <property type="component" value="Unassembled WGS sequence"/>
</dbReference>
<dbReference type="InterPro" id="IPR000850">
    <property type="entry name" value="Adenylat/UMP-CMP_kin"/>
</dbReference>
<dbReference type="OrthoDB" id="439792at2759"/>
<dbReference type="EC" id="2.7.4.3" evidence="4"/>
<evidence type="ECO:0000256" key="4">
    <source>
        <dbReference type="ARBA" id="ARBA00012955"/>
    </source>
</evidence>
<evidence type="ECO:0000256" key="5">
    <source>
        <dbReference type="ARBA" id="ARBA00022528"/>
    </source>
</evidence>
<evidence type="ECO:0000256" key="9">
    <source>
        <dbReference type="ARBA" id="ARBA00022777"/>
    </source>
</evidence>
<evidence type="ECO:0000256" key="12">
    <source>
        <dbReference type="SAM" id="MobiDB-lite"/>
    </source>
</evidence>
<dbReference type="Gramene" id="GBG86183">
    <property type="protein sequence ID" value="GBG86183"/>
    <property type="gene ID" value="CBR_g41087"/>
</dbReference>
<dbReference type="PANTHER" id="PTHR23359">
    <property type="entry name" value="NUCLEOTIDE KINASE"/>
    <property type="match status" value="1"/>
</dbReference>
<keyword evidence="8" id="KW-0547">Nucleotide-binding</keyword>
<feature type="compositionally biased region" description="Low complexity" evidence="12">
    <location>
        <begin position="204"/>
        <end position="256"/>
    </location>
</feature>
<comment type="similarity">
    <text evidence="3 11">Belongs to the adenylate kinase family.</text>
</comment>
<name>A0A388LVB8_CHABU</name>
<dbReference type="InterPro" id="IPR033690">
    <property type="entry name" value="Adenylat_kinase_CS"/>
</dbReference>
<sequence>MAVSAVAVQSSAFLAGSNHPAPLSRSHSPPPPLPPPLVCCVTTRYSPDASTSLALIGRASSAAADTTVSLGTTSDSGAGWRKRVAGSSGSAEGTVKGGCSCSCSCAPVAGWQSGGAGEDKWRGGSRFRGGELCSAREGRLCVTERETELGVGNERRETTSAAAVAQGAIVRRRGRSHCWSHNWFALPRTSTVERSSFFGGNLASPSTVSDPSSSFPSPASSSCPPSSSSRLGAVAFSPSPSSSPSSSLSSSAATSSFGARTLPSSATTSGRGRMEPPQAMAADTPTEKPKKPLRVIISGAPASGKGTQCELIVKKFGLVHISAGDLLRAEVAEGTPNGKIIKGFIDVGQLVPDEVVNNMIVDRIKATEAASKGWLIDGYPRSASQAAALETAKIRPDVFILLEVPDELLVDRVVGRRSDPVTGKIYHMTYFPPETEEIKARLTQRTDDTEEKVKARLQTHYANVAAVLSTYTDVIKRINGDQPKEVVFDEISQLLSSMQDEAEEEPKAAASVKSVPAKGGFVGIPTKLNCTPHSREIRKYFYRDVCEATKRAVEDGQTRLQVRCTIPELNPELVSSYCNIFFELF</sequence>
<keyword evidence="9 11" id="KW-0418">Kinase</keyword>
<dbReference type="PROSITE" id="PS00113">
    <property type="entry name" value="ADENYLATE_KINASE"/>
    <property type="match status" value="1"/>
</dbReference>
<gene>
    <name evidence="13" type="ORF">CBR_g41087</name>
</gene>
<feature type="region of interest" description="Disordered" evidence="12">
    <location>
        <begin position="203"/>
        <end position="291"/>
    </location>
</feature>
<accession>A0A388LVB8</accession>
<evidence type="ECO:0000256" key="2">
    <source>
        <dbReference type="ARBA" id="ARBA00004229"/>
    </source>
</evidence>
<protein>
    <recommendedName>
        <fullName evidence="4">adenylate kinase</fullName>
        <ecNumber evidence="4">2.7.4.3</ecNumber>
    </recommendedName>
</protein>
<dbReference type="InterPro" id="IPR027417">
    <property type="entry name" value="P-loop_NTPase"/>
</dbReference>
<proteinExistence type="inferred from homology"/>
<keyword evidence="6" id="KW-0934">Plastid</keyword>
<evidence type="ECO:0000256" key="10">
    <source>
        <dbReference type="ARBA" id="ARBA00022840"/>
    </source>
</evidence>
<reference evidence="13 14" key="1">
    <citation type="journal article" date="2018" name="Cell">
        <title>The Chara Genome: Secondary Complexity and Implications for Plant Terrestrialization.</title>
        <authorList>
            <person name="Nishiyama T."/>
            <person name="Sakayama H."/>
            <person name="Vries J.D."/>
            <person name="Buschmann H."/>
            <person name="Saint-Marcoux D."/>
            <person name="Ullrich K.K."/>
            <person name="Haas F.B."/>
            <person name="Vanderstraeten L."/>
            <person name="Becker D."/>
            <person name="Lang D."/>
            <person name="Vosolsobe S."/>
            <person name="Rombauts S."/>
            <person name="Wilhelmsson P.K.I."/>
            <person name="Janitza P."/>
            <person name="Kern R."/>
            <person name="Heyl A."/>
            <person name="Rumpler F."/>
            <person name="Villalobos L.I.A.C."/>
            <person name="Clay J.M."/>
            <person name="Skokan R."/>
            <person name="Toyoda A."/>
            <person name="Suzuki Y."/>
            <person name="Kagoshima H."/>
            <person name="Schijlen E."/>
            <person name="Tajeshwar N."/>
            <person name="Catarino B."/>
            <person name="Hetherington A.J."/>
            <person name="Saltykova A."/>
            <person name="Bonnot C."/>
            <person name="Breuninger H."/>
            <person name="Symeonidi A."/>
            <person name="Radhakrishnan G.V."/>
            <person name="Van Nieuwerburgh F."/>
            <person name="Deforce D."/>
            <person name="Chang C."/>
            <person name="Karol K.G."/>
            <person name="Hedrich R."/>
            <person name="Ulvskov P."/>
            <person name="Glockner G."/>
            <person name="Delwiche C.F."/>
            <person name="Petrasek J."/>
            <person name="Van de Peer Y."/>
            <person name="Friml J."/>
            <person name="Beilby M."/>
            <person name="Dolan L."/>
            <person name="Kohara Y."/>
            <person name="Sugano S."/>
            <person name="Fujiyama A."/>
            <person name="Delaux P.-M."/>
            <person name="Quint M."/>
            <person name="TheiBen G."/>
            <person name="Hagemann M."/>
            <person name="Harholt J."/>
            <person name="Dunand C."/>
            <person name="Zachgo S."/>
            <person name="Langdale J."/>
            <person name="Maumus F."/>
            <person name="Straeten D.V.D."/>
            <person name="Gould S.B."/>
            <person name="Rensing S.A."/>
        </authorList>
    </citation>
    <scope>NUCLEOTIDE SEQUENCE [LARGE SCALE GENOMIC DNA]</scope>
    <source>
        <strain evidence="13 14">S276</strain>
    </source>
</reference>
<evidence type="ECO:0000256" key="7">
    <source>
        <dbReference type="ARBA" id="ARBA00022679"/>
    </source>
</evidence>